<feature type="domain" description="Putative Flp pilus-assembly TadG-like N-terminal" evidence="2">
    <location>
        <begin position="19"/>
        <end position="63"/>
    </location>
</feature>
<dbReference type="OrthoDB" id="7624353at2"/>
<proteinExistence type="predicted"/>
<name>A0A4R3M847_9HYPH</name>
<dbReference type="Proteomes" id="UP000294664">
    <property type="component" value="Unassembled WGS sequence"/>
</dbReference>
<gene>
    <name evidence="3" type="ORF">EDC64_10132</name>
</gene>
<evidence type="ECO:0000313" key="3">
    <source>
        <dbReference type="EMBL" id="TCT07515.1"/>
    </source>
</evidence>
<keyword evidence="4" id="KW-1185">Reference proteome</keyword>
<dbReference type="AlphaFoldDB" id="A0A4R3M847"/>
<feature type="transmembrane region" description="Helical" evidence="1">
    <location>
        <begin position="20"/>
        <end position="42"/>
    </location>
</feature>
<dbReference type="EMBL" id="SMAI01000001">
    <property type="protein sequence ID" value="TCT07515.1"/>
    <property type="molecule type" value="Genomic_DNA"/>
</dbReference>
<sequence>MAPRRIAAGVTAALACERGGVSVLVGLTVPALLIVAGLAADFTRAAALRERMQTAADGAVREVVRGADAAQITAYVQAVLAPALARTGGGAADSPTILVTGTGTAAASVQISATYQTPFGVFRAAAGQPPTMTVSATQRAFCTASGTRWVPVSQACPAGQSGMVTFDREERLTCPSPTSEPDWAETGTVQNYASSCADG</sequence>
<keyword evidence="1" id="KW-0812">Transmembrane</keyword>
<keyword evidence="1" id="KW-1133">Transmembrane helix</keyword>
<accession>A0A4R3M847</accession>
<evidence type="ECO:0000256" key="1">
    <source>
        <dbReference type="SAM" id="Phobius"/>
    </source>
</evidence>
<comment type="caution">
    <text evidence="3">The sequence shown here is derived from an EMBL/GenBank/DDBJ whole genome shotgun (WGS) entry which is preliminary data.</text>
</comment>
<dbReference type="PROSITE" id="PS51257">
    <property type="entry name" value="PROKAR_LIPOPROTEIN"/>
    <property type="match status" value="1"/>
</dbReference>
<evidence type="ECO:0000313" key="4">
    <source>
        <dbReference type="Proteomes" id="UP000294664"/>
    </source>
</evidence>
<dbReference type="InterPro" id="IPR028087">
    <property type="entry name" value="Tad_N"/>
</dbReference>
<keyword evidence="1" id="KW-0472">Membrane</keyword>
<dbReference type="Pfam" id="PF13400">
    <property type="entry name" value="Tad"/>
    <property type="match status" value="1"/>
</dbReference>
<reference evidence="3 4" key="1">
    <citation type="submission" date="2019-03" db="EMBL/GenBank/DDBJ databases">
        <title>Genomic Encyclopedia of Type Strains, Phase IV (KMG-IV): sequencing the most valuable type-strain genomes for metagenomic binning, comparative biology and taxonomic classification.</title>
        <authorList>
            <person name="Goeker M."/>
        </authorList>
    </citation>
    <scope>NUCLEOTIDE SEQUENCE [LARGE SCALE GENOMIC DNA]</scope>
    <source>
        <strain evidence="3 4">DSM 9035</strain>
    </source>
</reference>
<protein>
    <submittedName>
        <fullName evidence="3">Putative Flp pilus-assembly TadE/G-like protein</fullName>
    </submittedName>
</protein>
<dbReference type="RefSeq" id="WP_132028280.1">
    <property type="nucleotide sequence ID" value="NZ_SMAI01000001.1"/>
</dbReference>
<evidence type="ECO:0000259" key="2">
    <source>
        <dbReference type="Pfam" id="PF13400"/>
    </source>
</evidence>
<organism evidence="3 4">
    <name type="scientific">Aquabacter spiritensis</name>
    <dbReference type="NCBI Taxonomy" id="933073"/>
    <lineage>
        <taxon>Bacteria</taxon>
        <taxon>Pseudomonadati</taxon>
        <taxon>Pseudomonadota</taxon>
        <taxon>Alphaproteobacteria</taxon>
        <taxon>Hyphomicrobiales</taxon>
        <taxon>Xanthobacteraceae</taxon>
        <taxon>Aquabacter</taxon>
    </lineage>
</organism>